<feature type="transmembrane region" description="Helical" evidence="2">
    <location>
        <begin position="46"/>
        <end position="67"/>
    </location>
</feature>
<protein>
    <submittedName>
        <fullName evidence="3">Uncharacterized protein</fullName>
    </submittedName>
</protein>
<proteinExistence type="predicted"/>
<feature type="non-terminal residue" evidence="3">
    <location>
        <position position="134"/>
    </location>
</feature>
<sequence>MENKEKKPPLRLSEVEEPSKGKQPGSLDYMEQRYDKRSGTSNQKSWSQLLVSVGVSVIFTAILVFGVSAKQADVKVLDANIREVSNKVTEIGGKVDTVSTDLSSRVDTAITEARSAKAALDGFARVSDIPAAPD</sequence>
<evidence type="ECO:0000256" key="2">
    <source>
        <dbReference type="SAM" id="Phobius"/>
    </source>
</evidence>
<keyword evidence="2" id="KW-1133">Transmembrane helix</keyword>
<dbReference type="EMBL" id="LAZR01070201">
    <property type="protein sequence ID" value="KKK44112.1"/>
    <property type="molecule type" value="Genomic_DNA"/>
</dbReference>
<evidence type="ECO:0000256" key="1">
    <source>
        <dbReference type="SAM" id="MobiDB-lite"/>
    </source>
</evidence>
<reference evidence="3" key="1">
    <citation type="journal article" date="2015" name="Nature">
        <title>Complex archaea that bridge the gap between prokaryotes and eukaryotes.</title>
        <authorList>
            <person name="Spang A."/>
            <person name="Saw J.H."/>
            <person name="Jorgensen S.L."/>
            <person name="Zaremba-Niedzwiedzka K."/>
            <person name="Martijn J."/>
            <person name="Lind A.E."/>
            <person name="van Eijk R."/>
            <person name="Schleper C."/>
            <person name="Guy L."/>
            <person name="Ettema T.J."/>
        </authorList>
    </citation>
    <scope>NUCLEOTIDE SEQUENCE</scope>
</reference>
<accession>A0A0F8VIB7</accession>
<comment type="caution">
    <text evidence="3">The sequence shown here is derived from an EMBL/GenBank/DDBJ whole genome shotgun (WGS) entry which is preliminary data.</text>
</comment>
<organism evidence="3">
    <name type="scientific">marine sediment metagenome</name>
    <dbReference type="NCBI Taxonomy" id="412755"/>
    <lineage>
        <taxon>unclassified sequences</taxon>
        <taxon>metagenomes</taxon>
        <taxon>ecological metagenomes</taxon>
    </lineage>
</organism>
<name>A0A0F8VIB7_9ZZZZ</name>
<feature type="compositionally biased region" description="Basic and acidic residues" evidence="1">
    <location>
        <begin position="1"/>
        <end position="20"/>
    </location>
</feature>
<keyword evidence="2" id="KW-0812">Transmembrane</keyword>
<feature type="region of interest" description="Disordered" evidence="1">
    <location>
        <begin position="1"/>
        <end position="43"/>
    </location>
</feature>
<keyword evidence="2" id="KW-0472">Membrane</keyword>
<dbReference type="AlphaFoldDB" id="A0A0F8VIB7"/>
<gene>
    <name evidence="3" type="ORF">LCGC14_3167530</name>
</gene>
<evidence type="ECO:0000313" key="3">
    <source>
        <dbReference type="EMBL" id="KKK44112.1"/>
    </source>
</evidence>